<comment type="catalytic activity">
    <reaction evidence="6">
        <text>L-arginyl-[protein] + NAD(+) = N(omega)-(ADP-D-ribosyl)-L-arginyl-[protein] + nicotinamide + H(+)</text>
        <dbReference type="Rhea" id="RHEA:19149"/>
        <dbReference type="Rhea" id="RHEA-COMP:10532"/>
        <dbReference type="Rhea" id="RHEA-COMP:15087"/>
        <dbReference type="ChEBI" id="CHEBI:15378"/>
        <dbReference type="ChEBI" id="CHEBI:17154"/>
        <dbReference type="ChEBI" id="CHEBI:29965"/>
        <dbReference type="ChEBI" id="CHEBI:57540"/>
        <dbReference type="ChEBI" id="CHEBI:142554"/>
        <dbReference type="EC" id="2.4.2.31"/>
    </reaction>
</comment>
<evidence type="ECO:0000256" key="3">
    <source>
        <dbReference type="ARBA" id="ARBA00022676"/>
    </source>
</evidence>
<dbReference type="Proteomes" id="UP000283684">
    <property type="component" value="Unassembled WGS sequence"/>
</dbReference>
<dbReference type="EC" id="2.4.2.31" evidence="2"/>
<keyword evidence="3" id="KW-0328">Glycosyltransferase</keyword>
<feature type="coiled-coil region" evidence="7">
    <location>
        <begin position="503"/>
        <end position="563"/>
    </location>
</feature>
<evidence type="ECO:0000256" key="2">
    <source>
        <dbReference type="ARBA" id="ARBA00012031"/>
    </source>
</evidence>
<evidence type="ECO:0000313" key="8">
    <source>
        <dbReference type="EMBL" id="RGZ50516.1"/>
    </source>
</evidence>
<dbReference type="GO" id="GO:0106274">
    <property type="term" value="F:NAD+-protein-arginine ADP-ribosyltransferase activity"/>
    <property type="evidence" value="ECO:0007669"/>
    <property type="project" value="UniProtKB-EC"/>
</dbReference>
<organism evidence="8 9">
    <name type="scientific">Bacteroides uniformis</name>
    <dbReference type="NCBI Taxonomy" id="820"/>
    <lineage>
        <taxon>Bacteria</taxon>
        <taxon>Pseudomonadati</taxon>
        <taxon>Bacteroidota</taxon>
        <taxon>Bacteroidia</taxon>
        <taxon>Bacteroidales</taxon>
        <taxon>Bacteroidaceae</taxon>
        <taxon>Bacteroides</taxon>
    </lineage>
</organism>
<dbReference type="EMBL" id="QSEE01000003">
    <property type="protein sequence ID" value="RGZ50516.1"/>
    <property type="molecule type" value="Genomic_DNA"/>
</dbReference>
<keyword evidence="7" id="KW-0175">Coiled coil</keyword>
<keyword evidence="5" id="KW-0548">Nucleotidyltransferase</keyword>
<gene>
    <name evidence="8" type="ORF">DW988_05035</name>
</gene>
<comment type="caution">
    <text evidence="8">The sequence shown here is derived from an EMBL/GenBank/DDBJ whole genome shotgun (WGS) entry which is preliminary data.</text>
</comment>
<evidence type="ECO:0000256" key="7">
    <source>
        <dbReference type="SAM" id="Coils"/>
    </source>
</evidence>
<keyword evidence="4" id="KW-0808">Transferase</keyword>
<accession>A0A413NPP6</accession>
<protein>
    <recommendedName>
        <fullName evidence="2">NAD(+)--protein-arginine ADP-ribosyltransferase</fullName>
        <ecNumber evidence="2">2.4.2.31</ecNumber>
    </recommendedName>
</protein>
<evidence type="ECO:0000256" key="6">
    <source>
        <dbReference type="ARBA" id="ARBA00047597"/>
    </source>
</evidence>
<dbReference type="PROSITE" id="PS51996">
    <property type="entry name" value="TR_MART"/>
    <property type="match status" value="1"/>
</dbReference>
<dbReference type="SUPFAM" id="SSF56399">
    <property type="entry name" value="ADP-ribosylation"/>
    <property type="match status" value="1"/>
</dbReference>
<dbReference type="Pfam" id="PF01129">
    <property type="entry name" value="ART"/>
    <property type="match status" value="1"/>
</dbReference>
<comment type="similarity">
    <text evidence="1">Belongs to the Arg-specific ADP-ribosyltransferase family.</text>
</comment>
<dbReference type="AlphaFoldDB" id="A0A413NPP6"/>
<dbReference type="Gene3D" id="3.90.176.10">
    <property type="entry name" value="Toxin ADP-ribosyltransferase, Chain A, domain 1"/>
    <property type="match status" value="1"/>
</dbReference>
<evidence type="ECO:0000313" key="9">
    <source>
        <dbReference type="Proteomes" id="UP000283684"/>
    </source>
</evidence>
<reference evidence="8 9" key="1">
    <citation type="submission" date="2018-08" db="EMBL/GenBank/DDBJ databases">
        <title>A genome reference for cultivated species of the human gut microbiota.</title>
        <authorList>
            <person name="Zou Y."/>
            <person name="Xue W."/>
            <person name="Luo G."/>
        </authorList>
    </citation>
    <scope>NUCLEOTIDE SEQUENCE [LARGE SCALE GENOMIC DNA]</scope>
    <source>
        <strain evidence="8 9">AM50-4</strain>
    </source>
</reference>
<proteinExistence type="inferred from homology"/>
<sequence>MAKTKFVNSTQLQKELFKRTEGYAANVRAIYQNYLLQIINLVKGTELEEGKPFSFSEYGYSDEATAIFREMYSRLYQEIRNDVQNEWLLSNQHNDELVKSVFGENSINDNHFARFFKRNMEAMDAFFARKTGEDGLSLSQKVWRYTGQFKEELENCLDLAIGEGTGANKLASKIQTYLQDPDRFYRRFRIKVGEDENGNTVYGRVWKRRVYDKETESYKWVDDNPKKYHPGRGVYRSSYRNAQRLARTETNIAYRTADFERWGQLDFIIGYEIKLSNNHPCHDICDELAGKYPKTFKWTGWHPNCRCYMIPILAGEDDIEDMLNKILAGEDEEISKIGQITEFPDEFAQWVKDNEDRMNEAKTKGTLPYFVKDNYTDIEEILHPLTPEQKHYKGLVAQYGEENVQKLYEAFDSFKAKISTGDLEYQIKKLKFEANWVEEKNKFPTSPEMVKMLKKELAIVEAKFQYQQAVNAAKPILNYKSKSKPLNSILAELNEAIANEATANEIQALTAKATAKIQEIEKARLAKLVKQGADGSTLDLYATEKEKLEIARLQSEYDKAMDLYGSQWNSEVSACYVRLADYKKELALKYVSKQGKLVKLNGETEELAKKALEEYINAPVNHSANNAIGGRWQNYSSEAGAMERYSKKTGISVDELALINRYTYGSKWCNNYGYGIVDPYFGKIQDYGGLCQKYYPACNAALEKMPRYNGTVFSGISFDAMKLDKYIQEMKACLSSGQPYVNKAFMSSTTNIDRTAIFGDNLMLVIKSKKGVDVKAISHYASEDEIVFRAGSRFKVLNVYQEETRKYGFGKGWVVELEEI</sequence>
<dbReference type="GO" id="GO:0016779">
    <property type="term" value="F:nucleotidyltransferase activity"/>
    <property type="evidence" value="ECO:0007669"/>
    <property type="project" value="UniProtKB-KW"/>
</dbReference>
<name>A0A413NPP6_BACUN</name>
<dbReference type="InterPro" id="IPR000768">
    <property type="entry name" value="ART"/>
</dbReference>
<evidence type="ECO:0000256" key="1">
    <source>
        <dbReference type="ARBA" id="ARBA00009558"/>
    </source>
</evidence>
<evidence type="ECO:0000256" key="5">
    <source>
        <dbReference type="ARBA" id="ARBA00022695"/>
    </source>
</evidence>
<evidence type="ECO:0000256" key="4">
    <source>
        <dbReference type="ARBA" id="ARBA00022679"/>
    </source>
</evidence>